<evidence type="ECO:0000259" key="4">
    <source>
        <dbReference type="PROSITE" id="PS50949"/>
    </source>
</evidence>
<dbReference type="GO" id="GO:0003700">
    <property type="term" value="F:DNA-binding transcription factor activity"/>
    <property type="evidence" value="ECO:0007669"/>
    <property type="project" value="InterPro"/>
</dbReference>
<gene>
    <name evidence="5" type="ORF">D0Q02_30425</name>
</gene>
<dbReference type="GO" id="GO:0003677">
    <property type="term" value="F:DNA binding"/>
    <property type="evidence" value="ECO:0007669"/>
    <property type="project" value="UniProtKB-KW"/>
</dbReference>
<proteinExistence type="predicted"/>
<dbReference type="AlphaFoldDB" id="A0A372FQW2"/>
<evidence type="ECO:0000313" key="5">
    <source>
        <dbReference type="EMBL" id="RFS40506.1"/>
    </source>
</evidence>
<keyword evidence="1" id="KW-0805">Transcription regulation</keyword>
<keyword evidence="2" id="KW-0238">DNA-binding</keyword>
<dbReference type="EMBL" id="QVFU01000105">
    <property type="protein sequence ID" value="RFS40506.1"/>
    <property type="molecule type" value="Genomic_DNA"/>
</dbReference>
<dbReference type="SUPFAM" id="SSF46785">
    <property type="entry name" value="Winged helix' DNA-binding domain"/>
    <property type="match status" value="1"/>
</dbReference>
<dbReference type="InterPro" id="IPR036390">
    <property type="entry name" value="WH_DNA-bd_sf"/>
</dbReference>
<dbReference type="OrthoDB" id="3579313at2"/>
<evidence type="ECO:0000313" key="6">
    <source>
        <dbReference type="Proteomes" id="UP000262621"/>
    </source>
</evidence>
<protein>
    <submittedName>
        <fullName evidence="5">GntR family transcriptional regulator</fullName>
    </submittedName>
</protein>
<dbReference type="PANTHER" id="PTHR44846">
    <property type="entry name" value="MANNOSYL-D-GLYCERATE TRANSPORT/METABOLISM SYSTEM REPRESSOR MNGR-RELATED"/>
    <property type="match status" value="1"/>
</dbReference>
<evidence type="ECO:0000256" key="1">
    <source>
        <dbReference type="ARBA" id="ARBA00023015"/>
    </source>
</evidence>
<dbReference type="PANTHER" id="PTHR44846:SF1">
    <property type="entry name" value="MANNOSYL-D-GLYCERATE TRANSPORT_METABOLISM SYSTEM REPRESSOR MNGR-RELATED"/>
    <property type="match status" value="1"/>
</dbReference>
<evidence type="ECO:0000256" key="2">
    <source>
        <dbReference type="ARBA" id="ARBA00023125"/>
    </source>
</evidence>
<dbReference type="InterPro" id="IPR000524">
    <property type="entry name" value="Tscrpt_reg_HTH_GntR"/>
</dbReference>
<dbReference type="RefSeq" id="WP_117231335.1">
    <property type="nucleotide sequence ID" value="NZ_CP061725.1"/>
</dbReference>
<dbReference type="Proteomes" id="UP000262621">
    <property type="component" value="Unassembled WGS sequence"/>
</dbReference>
<dbReference type="GO" id="GO:0045892">
    <property type="term" value="P:negative regulation of DNA-templated transcription"/>
    <property type="evidence" value="ECO:0007669"/>
    <property type="project" value="TreeGrafter"/>
</dbReference>
<comment type="caution">
    <text evidence="5">The sequence shown here is derived from an EMBL/GenBank/DDBJ whole genome shotgun (WGS) entry which is preliminary data.</text>
</comment>
<name>A0A372FQW2_9ACTN</name>
<dbReference type="SMART" id="SM00345">
    <property type="entry name" value="HTH_GNTR"/>
    <property type="match status" value="1"/>
</dbReference>
<keyword evidence="6" id="KW-1185">Reference proteome</keyword>
<organism evidence="5 6">
    <name type="scientific">Micromonospora craniellae</name>
    <dbReference type="NCBI Taxonomy" id="2294034"/>
    <lineage>
        <taxon>Bacteria</taxon>
        <taxon>Bacillati</taxon>
        <taxon>Actinomycetota</taxon>
        <taxon>Actinomycetes</taxon>
        <taxon>Micromonosporales</taxon>
        <taxon>Micromonosporaceae</taxon>
        <taxon>Micromonospora</taxon>
    </lineage>
</organism>
<feature type="domain" description="HTH gntR-type" evidence="4">
    <location>
        <begin position="9"/>
        <end position="77"/>
    </location>
</feature>
<dbReference type="InterPro" id="IPR050679">
    <property type="entry name" value="Bact_HTH_transcr_reg"/>
</dbReference>
<dbReference type="InterPro" id="IPR036388">
    <property type="entry name" value="WH-like_DNA-bd_sf"/>
</dbReference>
<dbReference type="PROSITE" id="PS50949">
    <property type="entry name" value="HTH_GNTR"/>
    <property type="match status" value="1"/>
</dbReference>
<keyword evidence="3" id="KW-0804">Transcription</keyword>
<dbReference type="CDD" id="cd07377">
    <property type="entry name" value="WHTH_GntR"/>
    <property type="match status" value="1"/>
</dbReference>
<dbReference type="Pfam" id="PF00392">
    <property type="entry name" value="GntR"/>
    <property type="match status" value="1"/>
</dbReference>
<sequence length="81" mass="9015">MPAPSQPAEPVYRRIMRDLETAIERGDLKPGEKIPSTAELREQYACAAHTVRQALSRLQERGILQGHQGRGVYVAETGKDD</sequence>
<accession>A0A372FQW2</accession>
<evidence type="ECO:0000256" key="3">
    <source>
        <dbReference type="ARBA" id="ARBA00023163"/>
    </source>
</evidence>
<dbReference type="Gene3D" id="1.10.10.10">
    <property type="entry name" value="Winged helix-like DNA-binding domain superfamily/Winged helix DNA-binding domain"/>
    <property type="match status" value="1"/>
</dbReference>
<reference evidence="5 6" key="1">
    <citation type="submission" date="2018-08" db="EMBL/GenBank/DDBJ databases">
        <title>Verrucosispora craniellae sp. nov., isolated from a marine sponge in the South China Sea.</title>
        <authorList>
            <person name="Li L."/>
            <person name="Lin H.W."/>
        </authorList>
    </citation>
    <scope>NUCLEOTIDE SEQUENCE [LARGE SCALE GENOMIC DNA]</scope>
    <source>
        <strain evidence="5 6">LHW63014</strain>
    </source>
</reference>